<evidence type="ECO:0000256" key="2">
    <source>
        <dbReference type="ARBA" id="ARBA00022475"/>
    </source>
</evidence>
<evidence type="ECO:0000313" key="8">
    <source>
        <dbReference type="EMBL" id="HIX37354.1"/>
    </source>
</evidence>
<dbReference type="PANTHER" id="PTHR46795:SF3">
    <property type="entry name" value="ABC TRANSPORTER PERMEASE"/>
    <property type="match status" value="1"/>
</dbReference>
<feature type="transmembrane region" description="Helical" evidence="6">
    <location>
        <begin position="516"/>
        <end position="538"/>
    </location>
</feature>
<evidence type="ECO:0000256" key="6">
    <source>
        <dbReference type="PIRNR" id="PIRNR018968"/>
    </source>
</evidence>
<reference evidence="8" key="1">
    <citation type="journal article" date="2021" name="PeerJ">
        <title>Extensive microbial diversity within the chicken gut microbiome revealed by metagenomics and culture.</title>
        <authorList>
            <person name="Gilroy R."/>
            <person name="Ravi A."/>
            <person name="Getino M."/>
            <person name="Pursley I."/>
            <person name="Horton D.L."/>
            <person name="Alikhan N.F."/>
            <person name="Baker D."/>
            <person name="Gharbi K."/>
            <person name="Hall N."/>
            <person name="Watson M."/>
            <person name="Adriaenssens E.M."/>
            <person name="Foster-Nyarko E."/>
            <person name="Jarju S."/>
            <person name="Secka A."/>
            <person name="Antonio M."/>
            <person name="Oren A."/>
            <person name="Chaudhuri R.R."/>
            <person name="La Ragione R."/>
            <person name="Hildebrand F."/>
            <person name="Pallen M.J."/>
        </authorList>
    </citation>
    <scope>NUCLEOTIDE SEQUENCE</scope>
    <source>
        <strain evidence="8">ChiHjej12B11-1927</strain>
    </source>
</reference>
<evidence type="ECO:0000256" key="5">
    <source>
        <dbReference type="ARBA" id="ARBA00023136"/>
    </source>
</evidence>
<keyword evidence="3 6" id="KW-0812">Transmembrane</keyword>
<proteinExistence type="inferred from homology"/>
<feature type="transmembrane region" description="Helical" evidence="6">
    <location>
        <begin position="148"/>
        <end position="171"/>
    </location>
</feature>
<feature type="transmembrane region" description="Helical" evidence="6">
    <location>
        <begin position="59"/>
        <end position="82"/>
    </location>
</feature>
<dbReference type="GO" id="GO:0055085">
    <property type="term" value="P:transmembrane transport"/>
    <property type="evidence" value="ECO:0007669"/>
    <property type="project" value="UniProtKB-UniRule"/>
</dbReference>
<comment type="subcellular location">
    <subcellularLocation>
        <location evidence="1 6">Cell membrane</location>
        <topology evidence="1 6">Multi-pass membrane protein</topology>
    </subcellularLocation>
</comment>
<dbReference type="EMBL" id="DXFG01000106">
    <property type="protein sequence ID" value="HIX37354.1"/>
    <property type="molecule type" value="Genomic_DNA"/>
</dbReference>
<accession>A0A9D2AM63</accession>
<dbReference type="AlphaFoldDB" id="A0A9D2AM63"/>
<dbReference type="InterPro" id="IPR052536">
    <property type="entry name" value="ABC-4_Integral_Memb_Prot"/>
</dbReference>
<dbReference type="InterPro" id="IPR003838">
    <property type="entry name" value="ABC3_permease_C"/>
</dbReference>
<protein>
    <submittedName>
        <fullName evidence="8">ABC transporter permease</fullName>
    </submittedName>
</protein>
<feature type="domain" description="ABC3 transporter permease C-terminal" evidence="7">
    <location>
        <begin position="62"/>
        <end position="170"/>
    </location>
</feature>
<feature type="transmembrane region" description="Helical" evidence="6">
    <location>
        <begin position="103"/>
        <end position="128"/>
    </location>
</feature>
<comment type="caution">
    <text evidence="8">The sequence shown here is derived from an EMBL/GenBank/DDBJ whole genome shotgun (WGS) entry which is preliminary data.</text>
</comment>
<feature type="transmembrane region" description="Helical" evidence="6">
    <location>
        <begin position="603"/>
        <end position="625"/>
    </location>
</feature>
<reference evidence="8" key="2">
    <citation type="submission" date="2021-04" db="EMBL/GenBank/DDBJ databases">
        <authorList>
            <person name="Gilroy R."/>
        </authorList>
    </citation>
    <scope>NUCLEOTIDE SEQUENCE</scope>
    <source>
        <strain evidence="8">ChiHjej12B11-1927</strain>
    </source>
</reference>
<evidence type="ECO:0000256" key="4">
    <source>
        <dbReference type="ARBA" id="ARBA00022989"/>
    </source>
</evidence>
<evidence type="ECO:0000256" key="3">
    <source>
        <dbReference type="ARBA" id="ARBA00022692"/>
    </source>
</evidence>
<feature type="transmembrane region" description="Helical" evidence="6">
    <location>
        <begin position="20"/>
        <end position="39"/>
    </location>
</feature>
<gene>
    <name evidence="8" type="ORF">H9738_05725</name>
</gene>
<keyword evidence="6" id="KW-0813">Transport</keyword>
<feature type="transmembrane region" description="Helical" evidence="6">
    <location>
        <begin position="288"/>
        <end position="308"/>
    </location>
</feature>
<keyword evidence="4 6" id="KW-1133">Transmembrane helix</keyword>
<feature type="transmembrane region" description="Helical" evidence="6">
    <location>
        <begin position="200"/>
        <end position="220"/>
    </location>
</feature>
<dbReference type="Pfam" id="PF02687">
    <property type="entry name" value="FtsX"/>
    <property type="match status" value="1"/>
</dbReference>
<evidence type="ECO:0000256" key="1">
    <source>
        <dbReference type="ARBA" id="ARBA00004651"/>
    </source>
</evidence>
<dbReference type="Proteomes" id="UP000824230">
    <property type="component" value="Unassembled WGS sequence"/>
</dbReference>
<dbReference type="PIRSF" id="PIRSF018968">
    <property type="entry name" value="ABC_permease_BceB"/>
    <property type="match status" value="1"/>
</dbReference>
<evidence type="ECO:0000259" key="7">
    <source>
        <dbReference type="Pfam" id="PF02687"/>
    </source>
</evidence>
<name>A0A9D2AM63_9FIRM</name>
<feature type="transmembrane region" description="Helical" evidence="6">
    <location>
        <begin position="572"/>
        <end position="591"/>
    </location>
</feature>
<sequence>MSLFRLAMGNFKRSVREFGVLVLSLSFSVFIFFNFQNVIYSQAMDVLMEFRKDLIDSVIQAASVVFAVFLFFFIWYATNVFLNQRKKEIGIYIFMGLDNKRISRMYALESTMVGLFSLIFGLAFGVLFSKLFQMLLLKLSEISVDVEFSFSLRPVLNTGGMFLVIYGLMILKGCHTLKNSSVLNLLSGARQKEIRQENKVITALRILAGTAALILGYLAALDTGGPQGLVRMIQAVVLVILGVYLLYSGLIPAILRLLTRSKNFLYRKERTLWINNLAFRIKKNYRTYAMVTVLMICSVTLMALAIALKQRYDRMENFDQVYSCQVVNYDGTLDGEEILKGIEGENPVEYWNEYTLLNLPSEMFRTKYNQTMYVLVPYSQVKEGAGRAGLEFPYKELEDDQVVGLSHEILFSLVGTNEPSAVNIGEKTYDEVDVTTTPYLGKLQTYTEAYIVSDRTFEELKSRGSLLYIYNYRLENPGNIEASRPWLQDLVQGGEEGMTGVSYTEDSLNEDSYIRVTYSLCLFMFVTLMLAAGSIIFLKIGNEAYEDGERYEILEKMGVPRKTLGKAVRNEICFAYYCPFLLMSISSYFSVRALGELMKEDLFRINVWSALFVLVLFSLICFFSVRGAKRKLFARSFKRER</sequence>
<organism evidence="8 9">
    <name type="scientific">Candidatus Blautia pullistercoris</name>
    <dbReference type="NCBI Taxonomy" id="2838499"/>
    <lineage>
        <taxon>Bacteria</taxon>
        <taxon>Bacillati</taxon>
        <taxon>Bacillota</taxon>
        <taxon>Clostridia</taxon>
        <taxon>Lachnospirales</taxon>
        <taxon>Lachnospiraceae</taxon>
        <taxon>Blautia</taxon>
    </lineage>
</organism>
<keyword evidence="2 6" id="KW-1003">Cell membrane</keyword>
<comment type="similarity">
    <text evidence="6">Belongs to the ABC-4 integral membrane protein family.</text>
</comment>
<keyword evidence="5 6" id="KW-0472">Membrane</keyword>
<dbReference type="InterPro" id="IPR027022">
    <property type="entry name" value="ABC_permease_BceB-typ"/>
</dbReference>
<feature type="transmembrane region" description="Helical" evidence="6">
    <location>
        <begin position="232"/>
        <end position="258"/>
    </location>
</feature>
<dbReference type="GO" id="GO:0005886">
    <property type="term" value="C:plasma membrane"/>
    <property type="evidence" value="ECO:0007669"/>
    <property type="project" value="UniProtKB-SubCell"/>
</dbReference>
<evidence type="ECO:0000313" key="9">
    <source>
        <dbReference type="Proteomes" id="UP000824230"/>
    </source>
</evidence>
<dbReference type="PANTHER" id="PTHR46795">
    <property type="entry name" value="ABC TRANSPORTER PERMEASE-RELATED-RELATED"/>
    <property type="match status" value="1"/>
</dbReference>